<evidence type="ECO:0000313" key="1">
    <source>
        <dbReference type="EMBL" id="MFC0050443.1"/>
    </source>
</evidence>
<comment type="caution">
    <text evidence="1">The sequence shown here is derived from an EMBL/GenBank/DDBJ whole genome shotgun (WGS) entry which is preliminary data.</text>
</comment>
<name>A0ABV6BK44_9GAMM</name>
<keyword evidence="2" id="KW-1185">Reference proteome</keyword>
<dbReference type="Proteomes" id="UP001589813">
    <property type="component" value="Unassembled WGS sequence"/>
</dbReference>
<protein>
    <submittedName>
        <fullName evidence="1">DUF3301 domain-containing protein</fullName>
    </submittedName>
</protein>
<organism evidence="1 2">
    <name type="scientific">Rheinheimera tilapiae</name>
    <dbReference type="NCBI Taxonomy" id="875043"/>
    <lineage>
        <taxon>Bacteria</taxon>
        <taxon>Pseudomonadati</taxon>
        <taxon>Pseudomonadota</taxon>
        <taxon>Gammaproteobacteria</taxon>
        <taxon>Chromatiales</taxon>
        <taxon>Chromatiaceae</taxon>
        <taxon>Rheinheimera</taxon>
    </lineage>
</organism>
<reference evidence="1 2" key="1">
    <citation type="submission" date="2024-09" db="EMBL/GenBank/DDBJ databases">
        <authorList>
            <person name="Sun Q."/>
            <person name="Mori K."/>
        </authorList>
    </citation>
    <scope>NUCLEOTIDE SEQUENCE [LARGE SCALE GENOMIC DNA]</scope>
    <source>
        <strain evidence="1 2">KCTC 23315</strain>
    </source>
</reference>
<gene>
    <name evidence="1" type="ORF">ACFFJP_19300</name>
</gene>
<dbReference type="RefSeq" id="WP_208932346.1">
    <property type="nucleotide sequence ID" value="NZ_JBHLXP010000005.1"/>
</dbReference>
<proteinExistence type="predicted"/>
<sequence>MSSIAVLLALMLVAYLFLLQRRQDERATALARQLCQQQQVQFLDCARDGHRWVKISQRSGLRTLYLIDFSGDGESRYQAELWMKGLRLADFKLPPFRV</sequence>
<dbReference type="InterPro" id="IPR021732">
    <property type="entry name" value="DUF3301"/>
</dbReference>
<evidence type="ECO:0000313" key="2">
    <source>
        <dbReference type="Proteomes" id="UP001589813"/>
    </source>
</evidence>
<dbReference type="EMBL" id="JBHLXP010000005">
    <property type="protein sequence ID" value="MFC0050443.1"/>
    <property type="molecule type" value="Genomic_DNA"/>
</dbReference>
<accession>A0ABV6BK44</accession>
<dbReference type="Pfam" id="PF11743">
    <property type="entry name" value="DUF3301"/>
    <property type="match status" value="1"/>
</dbReference>